<keyword evidence="5" id="KW-0694">RNA-binding</keyword>
<evidence type="ECO:0000256" key="4">
    <source>
        <dbReference type="PIRSR" id="PIRSR606225-1"/>
    </source>
</evidence>
<evidence type="ECO:0000256" key="1">
    <source>
        <dbReference type="ARBA" id="ARBA00000073"/>
    </source>
</evidence>
<dbReference type="NCBIfam" id="TIGR00005">
    <property type="entry name" value="rluA_subfam"/>
    <property type="match status" value="1"/>
</dbReference>
<keyword evidence="9" id="KW-1185">Reference proteome</keyword>
<dbReference type="InterPro" id="IPR006145">
    <property type="entry name" value="PsdUridine_synth_RsuA/RluA"/>
</dbReference>
<dbReference type="InterPro" id="IPR050188">
    <property type="entry name" value="RluA_PseudoU_synthase"/>
</dbReference>
<dbReference type="InterPro" id="IPR006224">
    <property type="entry name" value="PsdUridine_synth_RluA-like_CS"/>
</dbReference>
<dbReference type="CDD" id="cd02869">
    <property type="entry name" value="PseudoU_synth_RluA_like"/>
    <property type="match status" value="1"/>
</dbReference>
<sequence length="305" mass="35417">MTNEISSNTLIYKIQDIDTGIELREVLYEKMKLSGRLIRKLKRDKTIFVNDNNISLNSRLRKGDIVKVVMIDEINKFEEQDIPIEVVYEDMDLLIINKQPGIVVHPTKGHPDNTIANGLVNYINKTRQSFKIRFINRLDRDTSGLLMIAKNPFAQQELSNQMIKNVVEKKYLAVVYGIIEKDYGIIDEPIGRTEKDSIHRKVIESGQRSITHYEVVERYKNASLVRLTLETGRTHQIRVHMKHIGHPLIGDELYGYVDNELIDRQALHSETLKFYQPRTGEEKFVKAEIPEDIKNLITKLKNHGR</sequence>
<comment type="catalytic activity">
    <reaction evidence="1 6">
        <text>a uridine in RNA = a pseudouridine in RNA</text>
        <dbReference type="Rhea" id="RHEA:48348"/>
        <dbReference type="Rhea" id="RHEA-COMP:12068"/>
        <dbReference type="Rhea" id="RHEA-COMP:12069"/>
        <dbReference type="ChEBI" id="CHEBI:65314"/>
        <dbReference type="ChEBI" id="CHEBI:65315"/>
    </reaction>
</comment>
<name>A0A1M6Q5A8_PARC5</name>
<gene>
    <name evidence="8" type="ORF">SAMN02745912_02430</name>
</gene>
<dbReference type="STRING" id="1121301.SAMN02745912_02430"/>
<dbReference type="AlphaFoldDB" id="A0A1M6Q5A8"/>
<evidence type="ECO:0000313" key="9">
    <source>
        <dbReference type="Proteomes" id="UP000184465"/>
    </source>
</evidence>
<dbReference type="EC" id="5.4.99.-" evidence="6"/>
<dbReference type="GO" id="GO:0140098">
    <property type="term" value="F:catalytic activity, acting on RNA"/>
    <property type="evidence" value="ECO:0007669"/>
    <property type="project" value="UniProtKB-ARBA"/>
</dbReference>
<dbReference type="OrthoDB" id="9807829at2"/>
<evidence type="ECO:0000259" key="7">
    <source>
        <dbReference type="Pfam" id="PF00849"/>
    </source>
</evidence>
<dbReference type="PROSITE" id="PS01129">
    <property type="entry name" value="PSI_RLU"/>
    <property type="match status" value="1"/>
</dbReference>
<evidence type="ECO:0000256" key="6">
    <source>
        <dbReference type="RuleBase" id="RU362028"/>
    </source>
</evidence>
<dbReference type="Pfam" id="PF00849">
    <property type="entry name" value="PseudoU_synth_2"/>
    <property type="match status" value="1"/>
</dbReference>
<dbReference type="PANTHER" id="PTHR21600">
    <property type="entry name" value="MITOCHONDRIAL RNA PSEUDOURIDINE SYNTHASE"/>
    <property type="match status" value="1"/>
</dbReference>
<reference evidence="9" key="1">
    <citation type="submission" date="2016-11" db="EMBL/GenBank/DDBJ databases">
        <authorList>
            <person name="Varghese N."/>
            <person name="Submissions S."/>
        </authorList>
    </citation>
    <scope>NUCLEOTIDE SEQUENCE [LARGE SCALE GENOMIC DNA]</scope>
    <source>
        <strain evidence="9">DSM 15212 / CIP 107654 / DViRD3</strain>
    </source>
</reference>
<dbReference type="Proteomes" id="UP000184465">
    <property type="component" value="Unassembled WGS sequence"/>
</dbReference>
<dbReference type="InterPro" id="IPR020103">
    <property type="entry name" value="PsdUridine_synth_cat_dom_sf"/>
</dbReference>
<dbReference type="GO" id="GO:0000455">
    <property type="term" value="P:enzyme-directed rRNA pseudouridine synthesis"/>
    <property type="evidence" value="ECO:0007669"/>
    <property type="project" value="TreeGrafter"/>
</dbReference>
<organism evidence="8 9">
    <name type="scientific">Paramaledivibacter caminithermalis (strain DSM 15212 / CIP 107654 / DViRD3)</name>
    <name type="common">Clostridium caminithermale</name>
    <dbReference type="NCBI Taxonomy" id="1121301"/>
    <lineage>
        <taxon>Bacteria</taxon>
        <taxon>Bacillati</taxon>
        <taxon>Bacillota</taxon>
        <taxon>Clostridia</taxon>
        <taxon>Peptostreptococcales</taxon>
        <taxon>Caminicellaceae</taxon>
        <taxon>Paramaledivibacter</taxon>
    </lineage>
</organism>
<dbReference type="EMBL" id="FRAG01000030">
    <property type="protein sequence ID" value="SHK15340.1"/>
    <property type="molecule type" value="Genomic_DNA"/>
</dbReference>
<comment type="similarity">
    <text evidence="2 6">Belongs to the pseudouridine synthase RluA family.</text>
</comment>
<evidence type="ECO:0000256" key="3">
    <source>
        <dbReference type="ARBA" id="ARBA00023235"/>
    </source>
</evidence>
<accession>A0A1M6Q5A8</accession>
<comment type="function">
    <text evidence="6">Responsible for synthesis of pseudouridine from uracil.</text>
</comment>
<dbReference type="Gene3D" id="3.30.2350.10">
    <property type="entry name" value="Pseudouridine synthase"/>
    <property type="match status" value="1"/>
</dbReference>
<evidence type="ECO:0000256" key="2">
    <source>
        <dbReference type="ARBA" id="ARBA00010876"/>
    </source>
</evidence>
<proteinExistence type="inferred from homology"/>
<dbReference type="GO" id="GO:0009982">
    <property type="term" value="F:pseudouridine synthase activity"/>
    <property type="evidence" value="ECO:0007669"/>
    <property type="project" value="InterPro"/>
</dbReference>
<dbReference type="GO" id="GO:0003723">
    <property type="term" value="F:RNA binding"/>
    <property type="evidence" value="ECO:0007669"/>
    <property type="project" value="UniProtKB-KW"/>
</dbReference>
<dbReference type="InterPro" id="IPR006225">
    <property type="entry name" value="PsdUridine_synth_RluC/D"/>
</dbReference>
<protein>
    <recommendedName>
        <fullName evidence="6">Pseudouridine synthase</fullName>
        <ecNumber evidence="6">5.4.99.-</ecNumber>
    </recommendedName>
</protein>
<dbReference type="SUPFAM" id="SSF55120">
    <property type="entry name" value="Pseudouridine synthase"/>
    <property type="match status" value="1"/>
</dbReference>
<feature type="domain" description="Pseudouridine synthase RsuA/RluA-like" evidence="7">
    <location>
        <begin position="92"/>
        <end position="243"/>
    </location>
</feature>
<keyword evidence="3 6" id="KW-0413">Isomerase</keyword>
<dbReference type="PROSITE" id="PS50889">
    <property type="entry name" value="S4"/>
    <property type="match status" value="1"/>
</dbReference>
<feature type="active site" evidence="4">
    <location>
        <position position="139"/>
    </location>
</feature>
<dbReference type="RefSeq" id="WP_073150333.1">
    <property type="nucleotide sequence ID" value="NZ_FRAG01000030.1"/>
</dbReference>
<evidence type="ECO:0000313" key="8">
    <source>
        <dbReference type="EMBL" id="SHK15340.1"/>
    </source>
</evidence>
<dbReference type="PANTHER" id="PTHR21600:SF44">
    <property type="entry name" value="RIBOSOMAL LARGE SUBUNIT PSEUDOURIDINE SYNTHASE D"/>
    <property type="match status" value="1"/>
</dbReference>
<evidence type="ECO:0000256" key="5">
    <source>
        <dbReference type="PROSITE-ProRule" id="PRU00182"/>
    </source>
</evidence>